<evidence type="ECO:0000313" key="1">
    <source>
        <dbReference type="EnsemblPlants" id="HORVU.MOREX.r3.6HG0631930.1"/>
    </source>
</evidence>
<name>A0A8I6YPB3_HORVV</name>
<reference evidence="2" key="1">
    <citation type="journal article" date="2012" name="Nature">
        <title>A physical, genetic and functional sequence assembly of the barley genome.</title>
        <authorList>
            <consortium name="The International Barley Genome Sequencing Consortium"/>
            <person name="Mayer K.F."/>
            <person name="Waugh R."/>
            <person name="Brown J.W."/>
            <person name="Schulman A."/>
            <person name="Langridge P."/>
            <person name="Platzer M."/>
            <person name="Fincher G.B."/>
            <person name="Muehlbauer G.J."/>
            <person name="Sato K."/>
            <person name="Close T.J."/>
            <person name="Wise R.P."/>
            <person name="Stein N."/>
        </authorList>
    </citation>
    <scope>NUCLEOTIDE SEQUENCE [LARGE SCALE GENOMIC DNA]</scope>
    <source>
        <strain evidence="2">cv. Morex</strain>
    </source>
</reference>
<dbReference type="EnsemblPlants" id="HORVU.MOREX.r3.6HG0631930.1">
    <property type="protein sequence ID" value="HORVU.MOREX.r3.6HG0631930.1"/>
    <property type="gene ID" value="HORVU.MOREX.r3.6HG0631930"/>
</dbReference>
<accession>A0A8I6YPB3</accession>
<sequence>MFILQSAPILKELCIMVRDHLCEMTKGKRGYMHEFSEVKDKGLELEPSAPDFKHHNLAELSIYGFRAEDKFVRYARNVMEAAVNLKKVNLYKDPGCEKCKRRLPSRWSSTEMSLIRDEINKGMSSDVGIRFPS</sequence>
<reference evidence="1" key="2">
    <citation type="submission" date="2020-10" db="EMBL/GenBank/DDBJ databases">
        <authorList>
            <person name="Scholz U."/>
            <person name="Mascher M."/>
            <person name="Fiebig A."/>
        </authorList>
    </citation>
    <scope>NUCLEOTIDE SEQUENCE [LARGE SCALE GENOMIC DNA]</scope>
    <source>
        <strain evidence="1">cv. Morex</strain>
    </source>
</reference>
<dbReference type="InterPro" id="IPR044997">
    <property type="entry name" value="F-box_plant"/>
</dbReference>
<reference evidence="1" key="3">
    <citation type="submission" date="2022-01" db="UniProtKB">
        <authorList>
            <consortium name="EnsemblPlants"/>
        </authorList>
    </citation>
    <scope>IDENTIFICATION</scope>
    <source>
        <strain evidence="1">subsp. vulgare</strain>
    </source>
</reference>
<dbReference type="Gramene" id="HORVU.MOREX.r3.6HG0631930.1">
    <property type="protein sequence ID" value="HORVU.MOREX.r3.6HG0631930.1"/>
    <property type="gene ID" value="HORVU.MOREX.r3.6HG0631930"/>
</dbReference>
<dbReference type="PANTHER" id="PTHR32153">
    <property type="entry name" value="OJ000223_09.16 PROTEIN"/>
    <property type="match status" value="1"/>
</dbReference>
<evidence type="ECO:0000313" key="2">
    <source>
        <dbReference type="Proteomes" id="UP000011116"/>
    </source>
</evidence>
<keyword evidence="2" id="KW-1185">Reference proteome</keyword>
<protein>
    <submittedName>
        <fullName evidence="1">Uncharacterized protein</fullName>
    </submittedName>
</protein>
<dbReference type="Proteomes" id="UP000011116">
    <property type="component" value="Chromosome 6H"/>
</dbReference>
<dbReference type="Gramene" id="HORVU.MOREX.r2.6HG0524850.1">
    <property type="protein sequence ID" value="HORVU.MOREX.r2.6HG0524850.1"/>
    <property type="gene ID" value="HORVU.MOREX.r2.6HG0524850"/>
</dbReference>
<organism evidence="1 2">
    <name type="scientific">Hordeum vulgare subsp. vulgare</name>
    <name type="common">Domesticated barley</name>
    <dbReference type="NCBI Taxonomy" id="112509"/>
    <lineage>
        <taxon>Eukaryota</taxon>
        <taxon>Viridiplantae</taxon>
        <taxon>Streptophyta</taxon>
        <taxon>Embryophyta</taxon>
        <taxon>Tracheophyta</taxon>
        <taxon>Spermatophyta</taxon>
        <taxon>Magnoliopsida</taxon>
        <taxon>Liliopsida</taxon>
        <taxon>Poales</taxon>
        <taxon>Poaceae</taxon>
        <taxon>BOP clade</taxon>
        <taxon>Pooideae</taxon>
        <taxon>Triticodae</taxon>
        <taxon>Triticeae</taxon>
        <taxon>Hordeinae</taxon>
        <taxon>Hordeum</taxon>
    </lineage>
</organism>
<dbReference type="AlphaFoldDB" id="A0A8I6YPB3"/>
<proteinExistence type="predicted"/>